<organism evidence="2 3">
    <name type="scientific">Amycolatopsis rhabdoformis</name>
    <dbReference type="NCBI Taxonomy" id="1448059"/>
    <lineage>
        <taxon>Bacteria</taxon>
        <taxon>Bacillati</taxon>
        <taxon>Actinomycetota</taxon>
        <taxon>Actinomycetes</taxon>
        <taxon>Pseudonocardiales</taxon>
        <taxon>Pseudonocardiaceae</taxon>
        <taxon>Amycolatopsis</taxon>
    </lineage>
</organism>
<dbReference type="PANTHER" id="PTHR42815:SF2">
    <property type="entry name" value="FAD-BINDING, PUTATIVE (AFU_ORTHOLOGUE AFUA_6G07600)-RELATED"/>
    <property type="match status" value="1"/>
</dbReference>
<sequence>MKTITGFHSGELSVQRQAGLEAEAARLVGMLAPAHLSHGAEGFLAQREFAAVTARDADGTLWTSPLLGPAGFLEGFDTTLVVHTRPGAGDPLRELPAGEPVGLIAVEFATRRRLRVNGSVVASAEGGFLLDVEQAYGNCPAYIQQRHLEIGPAPATPDAERTGSLTDAHRDLIRRADTFFLGTIHPTRGADSSHKGGEPGFVRVDGDDLWWPDYAGNNMFNSLGNITTDPEASLLFLDFTTGTTLQLTGTAVLEWVTPGTAGEDDATGRRVRFHPAQVVWRSGVPLHASEVVPSPHNPRITG</sequence>
<gene>
    <name evidence="2" type="ORF">VSH64_25985</name>
</gene>
<reference evidence="2 3" key="1">
    <citation type="journal article" date="2015" name="Int. J. Syst. Evol. Microbiol.">
        <title>Amycolatopsis rhabdoformis sp. nov., an actinomycete isolated from a tropical forest soil.</title>
        <authorList>
            <person name="Souza W.R."/>
            <person name="Silva R.E."/>
            <person name="Goodfellow M."/>
            <person name="Busarakam K."/>
            <person name="Figueiro F.S."/>
            <person name="Ferreira D."/>
            <person name="Rodrigues-Filho E."/>
            <person name="Moraes L.A.B."/>
            <person name="Zucchi T.D."/>
        </authorList>
    </citation>
    <scope>NUCLEOTIDE SEQUENCE [LARGE SCALE GENOMIC DNA]</scope>
    <source>
        <strain evidence="2 3">NCIMB 14900</strain>
    </source>
</reference>
<proteinExistence type="predicted"/>
<name>A0ABZ1HY58_9PSEU</name>
<evidence type="ECO:0000259" key="1">
    <source>
        <dbReference type="Pfam" id="PF01243"/>
    </source>
</evidence>
<dbReference type="RefSeq" id="WP_326565297.1">
    <property type="nucleotide sequence ID" value="NZ_CP142149.1"/>
</dbReference>
<dbReference type="EMBL" id="CP142149">
    <property type="protein sequence ID" value="WSE26329.1"/>
    <property type="molecule type" value="Genomic_DNA"/>
</dbReference>
<dbReference type="Proteomes" id="UP001330812">
    <property type="component" value="Chromosome"/>
</dbReference>
<evidence type="ECO:0000313" key="3">
    <source>
        <dbReference type="Proteomes" id="UP001330812"/>
    </source>
</evidence>
<dbReference type="Pfam" id="PF01243">
    <property type="entry name" value="PNPOx_N"/>
    <property type="match status" value="1"/>
</dbReference>
<dbReference type="GO" id="GO:0004733">
    <property type="term" value="F:pyridoxamine phosphate oxidase activity"/>
    <property type="evidence" value="ECO:0007669"/>
    <property type="project" value="UniProtKB-EC"/>
</dbReference>
<dbReference type="EC" id="1.4.3.5" evidence="2"/>
<feature type="domain" description="Pyridoxamine 5'-phosphate oxidase N-terminal" evidence="1">
    <location>
        <begin position="165"/>
        <end position="253"/>
    </location>
</feature>
<dbReference type="InterPro" id="IPR011576">
    <property type="entry name" value="Pyridox_Oxase_N"/>
</dbReference>
<dbReference type="InterPro" id="IPR012349">
    <property type="entry name" value="Split_barrel_FMN-bd"/>
</dbReference>
<dbReference type="Gene3D" id="2.30.110.10">
    <property type="entry name" value="Electron Transport, Fmn-binding Protein, Chain A"/>
    <property type="match status" value="1"/>
</dbReference>
<keyword evidence="2" id="KW-0560">Oxidoreductase</keyword>
<protein>
    <submittedName>
        <fullName evidence="2">Pyridoxamine 5'-phosphate oxidase family protein</fullName>
        <ecNumber evidence="2">1.-.-.-</ecNumber>
        <ecNumber evidence="2">1.4.3.5</ecNumber>
    </submittedName>
</protein>
<dbReference type="SUPFAM" id="SSF50475">
    <property type="entry name" value="FMN-binding split barrel"/>
    <property type="match status" value="1"/>
</dbReference>
<accession>A0ABZ1HY58</accession>
<evidence type="ECO:0000313" key="2">
    <source>
        <dbReference type="EMBL" id="WSE26329.1"/>
    </source>
</evidence>
<dbReference type="EC" id="1.-.-.-" evidence="2"/>
<keyword evidence="3" id="KW-1185">Reference proteome</keyword>
<dbReference type="PANTHER" id="PTHR42815">
    <property type="entry name" value="FAD-BINDING, PUTATIVE (AFU_ORTHOLOGUE AFUA_6G07600)-RELATED"/>
    <property type="match status" value="1"/>
</dbReference>